<dbReference type="PANTHER" id="PTHR43221">
    <property type="entry name" value="PROTEASE HTPX"/>
    <property type="match status" value="1"/>
</dbReference>
<keyword evidence="5 10" id="KW-0378">Hydrolase</keyword>
<keyword evidence="4" id="KW-0479">Metal-binding</keyword>
<dbReference type="Pfam" id="PF01435">
    <property type="entry name" value="Peptidase_M48"/>
    <property type="match status" value="1"/>
</dbReference>
<keyword evidence="3" id="KW-0812">Transmembrane</keyword>
<dbReference type="InterPro" id="IPR001915">
    <property type="entry name" value="Peptidase_M48"/>
</dbReference>
<proteinExistence type="inferred from homology"/>
<dbReference type="InterPro" id="IPR050083">
    <property type="entry name" value="HtpX_protease"/>
</dbReference>
<dbReference type="Proteomes" id="UP001140076">
    <property type="component" value="Unassembled WGS sequence"/>
</dbReference>
<keyword evidence="7" id="KW-1133">Transmembrane helix</keyword>
<evidence type="ECO:0000256" key="5">
    <source>
        <dbReference type="ARBA" id="ARBA00022801"/>
    </source>
</evidence>
<dbReference type="AlphaFoldDB" id="A0A9X3SR61"/>
<evidence type="ECO:0000256" key="10">
    <source>
        <dbReference type="RuleBase" id="RU003983"/>
    </source>
</evidence>
<evidence type="ECO:0000256" key="6">
    <source>
        <dbReference type="ARBA" id="ARBA00022833"/>
    </source>
</evidence>
<dbReference type="GO" id="GO:0046872">
    <property type="term" value="F:metal ion binding"/>
    <property type="evidence" value="ECO:0007669"/>
    <property type="project" value="UniProtKB-KW"/>
</dbReference>
<sequence>MAAHTLWTATEVTHRWFGLAVLAVPAGSWTARGLRHAEQRAESVRISPTQFPEAYHAIHRLSARMGLAFVPDAYVALGSGAPHATADGHGTRRYIVISSDLFEVGGRLRDPDGFRFLVAHQLGHIAAGHTSPLLRGATSLGRLLPVLGPALARAMEYTADNHAHAHCPEGAHAIRLLAGGKYLYPEVNLSEMAERGRTDRGPFLFLYTLLSSRPANTRRMAALRDRDRPGRVFL</sequence>
<comment type="cofactor">
    <cofactor evidence="10">
        <name>Zn(2+)</name>
        <dbReference type="ChEBI" id="CHEBI:29105"/>
    </cofactor>
    <text evidence="10">Binds 1 zinc ion per subunit.</text>
</comment>
<protein>
    <submittedName>
        <fullName evidence="12">M48 family metallopeptidase</fullName>
    </submittedName>
</protein>
<keyword evidence="6 10" id="KW-0862">Zinc</keyword>
<evidence type="ECO:0000256" key="7">
    <source>
        <dbReference type="ARBA" id="ARBA00022989"/>
    </source>
</evidence>
<reference evidence="12" key="1">
    <citation type="submission" date="2021-10" db="EMBL/GenBank/DDBJ databases">
        <title>Streptomonospora sp. nov., isolated from mangrove soil.</title>
        <authorList>
            <person name="Chen X."/>
            <person name="Ge X."/>
            <person name="Liu W."/>
        </authorList>
    </citation>
    <scope>NUCLEOTIDE SEQUENCE</scope>
    <source>
        <strain evidence="12">S1-112</strain>
    </source>
</reference>
<evidence type="ECO:0000256" key="1">
    <source>
        <dbReference type="ARBA" id="ARBA00022475"/>
    </source>
</evidence>
<evidence type="ECO:0000259" key="11">
    <source>
        <dbReference type="Pfam" id="PF01435"/>
    </source>
</evidence>
<evidence type="ECO:0000256" key="8">
    <source>
        <dbReference type="ARBA" id="ARBA00023049"/>
    </source>
</evidence>
<evidence type="ECO:0000256" key="4">
    <source>
        <dbReference type="ARBA" id="ARBA00022723"/>
    </source>
</evidence>
<comment type="caution">
    <text evidence="12">The sequence shown here is derived from an EMBL/GenBank/DDBJ whole genome shotgun (WGS) entry which is preliminary data.</text>
</comment>
<organism evidence="12 13">
    <name type="scientific">Streptomonospora mangrovi</name>
    <dbReference type="NCBI Taxonomy" id="2883123"/>
    <lineage>
        <taxon>Bacteria</taxon>
        <taxon>Bacillati</taxon>
        <taxon>Actinomycetota</taxon>
        <taxon>Actinomycetes</taxon>
        <taxon>Streptosporangiales</taxon>
        <taxon>Nocardiopsidaceae</taxon>
        <taxon>Streptomonospora</taxon>
    </lineage>
</organism>
<dbReference type="GO" id="GO:0004222">
    <property type="term" value="F:metalloendopeptidase activity"/>
    <property type="evidence" value="ECO:0007669"/>
    <property type="project" value="InterPro"/>
</dbReference>
<evidence type="ECO:0000256" key="9">
    <source>
        <dbReference type="ARBA" id="ARBA00023136"/>
    </source>
</evidence>
<accession>A0A9X3SR61</accession>
<dbReference type="EMBL" id="JAJAQC010000047">
    <property type="protein sequence ID" value="MDA0567026.1"/>
    <property type="molecule type" value="Genomic_DNA"/>
</dbReference>
<keyword evidence="1" id="KW-1003">Cell membrane</keyword>
<comment type="similarity">
    <text evidence="10">Belongs to the peptidase M48 family.</text>
</comment>
<keyword evidence="9" id="KW-0472">Membrane</keyword>
<evidence type="ECO:0000313" key="12">
    <source>
        <dbReference type="EMBL" id="MDA0567026.1"/>
    </source>
</evidence>
<evidence type="ECO:0000256" key="3">
    <source>
        <dbReference type="ARBA" id="ARBA00022692"/>
    </source>
</evidence>
<evidence type="ECO:0000313" key="13">
    <source>
        <dbReference type="Proteomes" id="UP001140076"/>
    </source>
</evidence>
<keyword evidence="8 10" id="KW-0482">Metalloprotease</keyword>
<keyword evidence="2 10" id="KW-0645">Protease</keyword>
<feature type="domain" description="Peptidase M48" evidence="11">
    <location>
        <begin position="54"/>
        <end position="130"/>
    </location>
</feature>
<dbReference type="PANTHER" id="PTHR43221:SF2">
    <property type="entry name" value="PROTEASE HTPX HOMOLOG"/>
    <property type="match status" value="1"/>
</dbReference>
<name>A0A9X3SR61_9ACTN</name>
<gene>
    <name evidence="12" type="ORF">LG943_22295</name>
</gene>
<dbReference type="GO" id="GO:0006508">
    <property type="term" value="P:proteolysis"/>
    <property type="evidence" value="ECO:0007669"/>
    <property type="project" value="UniProtKB-KW"/>
</dbReference>
<dbReference type="Gene3D" id="3.30.2010.10">
    <property type="entry name" value="Metalloproteases ('zincins'), catalytic domain"/>
    <property type="match status" value="1"/>
</dbReference>
<evidence type="ECO:0000256" key="2">
    <source>
        <dbReference type="ARBA" id="ARBA00022670"/>
    </source>
</evidence>
<dbReference type="CDD" id="cd07325">
    <property type="entry name" value="M48_Ste24p_like"/>
    <property type="match status" value="1"/>
</dbReference>
<keyword evidence="13" id="KW-1185">Reference proteome</keyword>